<dbReference type="Gene3D" id="3.90.75.20">
    <property type="match status" value="1"/>
</dbReference>
<dbReference type="Pfam" id="PF13392">
    <property type="entry name" value="HNH_3"/>
    <property type="match status" value="1"/>
</dbReference>
<dbReference type="GO" id="GO:0004519">
    <property type="term" value="F:endonuclease activity"/>
    <property type="evidence" value="ECO:0007669"/>
    <property type="project" value="UniProtKB-KW"/>
</dbReference>
<dbReference type="InterPro" id="IPR044925">
    <property type="entry name" value="His-Me_finger_sf"/>
</dbReference>
<keyword evidence="3" id="KW-1185">Reference proteome</keyword>
<keyword evidence="2" id="KW-0378">Hydrolase</keyword>
<dbReference type="SUPFAM" id="SSF54060">
    <property type="entry name" value="His-Me finger endonucleases"/>
    <property type="match status" value="1"/>
</dbReference>
<evidence type="ECO:0000259" key="1">
    <source>
        <dbReference type="Pfam" id="PF13392"/>
    </source>
</evidence>
<keyword evidence="2" id="KW-0540">Nuclease</keyword>
<protein>
    <submittedName>
        <fullName evidence="2">HNH homing endonuclease</fullName>
    </submittedName>
</protein>
<reference evidence="2 3" key="1">
    <citation type="journal article" date="2019" name="Microbiol. Resour. Announc.">
        <title>Complete Genome Sequence of Salmonella enterica Serovar Enteritidis Siphophage Seafire.</title>
        <authorList>
            <person name="Hartman S."/>
            <person name="Zeng C."/>
            <person name="O'Leary C."/>
            <person name="Newkirk H."/>
            <person name="Kongari R."/>
            <person name="Gill J."/>
            <person name="Liu M."/>
        </authorList>
    </citation>
    <scope>NUCLEOTIDE SEQUENCE [LARGE SCALE GENOMIC DNA]</scope>
</reference>
<feature type="domain" description="HNH nuclease" evidence="1">
    <location>
        <begin position="61"/>
        <end position="97"/>
    </location>
</feature>
<dbReference type="InterPro" id="IPR016177">
    <property type="entry name" value="DNA-bd_dom_sf"/>
</dbReference>
<accession>A0A3G8F1K0</accession>
<dbReference type="Proteomes" id="UP000268499">
    <property type="component" value="Segment"/>
</dbReference>
<gene>
    <name evidence="2" type="ORF">CPT_Seafire_111</name>
</gene>
<sequence>MLDYESILYRFRLEDGVLVWNPLSGNSREEKIFNTKFANKPAGSLHKSSGYIRVNVDHQDYLAHIIVFMLYYGYRPEMVDHKDCNKLNIHPLNLRAADSTTNTHNASKSSRNTSGFKGVSYHKASGQWQGRIMFKGKSYSAGLHSTPEAANEALIQLRKKLHGEYARNT</sequence>
<name>A0A3G8F1K0_9CAUD</name>
<evidence type="ECO:0000313" key="2">
    <source>
        <dbReference type="EMBL" id="AZF87973.1"/>
    </source>
</evidence>
<dbReference type="GO" id="GO:0003677">
    <property type="term" value="F:DNA binding"/>
    <property type="evidence" value="ECO:0007669"/>
    <property type="project" value="InterPro"/>
</dbReference>
<organism evidence="2 3">
    <name type="scientific">Salmonella phage Seafire</name>
    <dbReference type="NCBI Taxonomy" id="2483612"/>
    <lineage>
        <taxon>Viruses</taxon>
        <taxon>Duplodnaviria</taxon>
        <taxon>Heunggongvirae</taxon>
        <taxon>Uroviricota</taxon>
        <taxon>Caudoviricetes</taxon>
        <taxon>Demerecviridae</taxon>
        <taxon>Markadamsvirinae</taxon>
        <taxon>Epseptimavirus</taxon>
        <taxon>Epseptimavirus seafire</taxon>
    </lineage>
</organism>
<dbReference type="InterPro" id="IPR003615">
    <property type="entry name" value="HNH_nuc"/>
</dbReference>
<dbReference type="EMBL" id="MK050846">
    <property type="protein sequence ID" value="AZF87973.1"/>
    <property type="molecule type" value="Genomic_DNA"/>
</dbReference>
<proteinExistence type="predicted"/>
<keyword evidence="2" id="KW-0255">Endonuclease</keyword>
<evidence type="ECO:0000313" key="3">
    <source>
        <dbReference type="Proteomes" id="UP000268499"/>
    </source>
</evidence>
<dbReference type="SUPFAM" id="SSF54171">
    <property type="entry name" value="DNA-binding domain"/>
    <property type="match status" value="1"/>
</dbReference>